<dbReference type="InterPro" id="IPR006170">
    <property type="entry name" value="PBP/GOBP"/>
</dbReference>
<dbReference type="SMART" id="SM00708">
    <property type="entry name" value="PhBP"/>
    <property type="match status" value="1"/>
</dbReference>
<dbReference type="GO" id="GO:0005615">
    <property type="term" value="C:extracellular space"/>
    <property type="evidence" value="ECO:0007669"/>
    <property type="project" value="TreeGrafter"/>
</dbReference>
<dbReference type="CDD" id="cd23992">
    <property type="entry name" value="PBP_GOBP"/>
    <property type="match status" value="1"/>
</dbReference>
<dbReference type="GO" id="GO:0007608">
    <property type="term" value="P:sensory perception of smell"/>
    <property type="evidence" value="ECO:0007669"/>
    <property type="project" value="TreeGrafter"/>
</dbReference>
<feature type="chain" id="PRO_5026093419" evidence="6">
    <location>
        <begin position="18"/>
        <end position="142"/>
    </location>
</feature>
<keyword evidence="3" id="KW-0964">Secreted</keyword>
<evidence type="ECO:0000256" key="1">
    <source>
        <dbReference type="ARBA" id="ARBA00004613"/>
    </source>
</evidence>
<dbReference type="PANTHER" id="PTHR11857:SF46">
    <property type="entry name" value="GENERAL ODORANT-BINDING PROTEIN 99A-RELATED"/>
    <property type="match status" value="1"/>
</dbReference>
<organism evidence="7">
    <name type="scientific">Episyrphus balteatus</name>
    <name type="common">Marmalade hoverfly</name>
    <name type="synonym">Syrphus balteaus</name>
    <dbReference type="NCBI Taxonomy" id="286459"/>
    <lineage>
        <taxon>Eukaryota</taxon>
        <taxon>Metazoa</taxon>
        <taxon>Ecdysozoa</taxon>
        <taxon>Arthropoda</taxon>
        <taxon>Hexapoda</taxon>
        <taxon>Insecta</taxon>
        <taxon>Pterygota</taxon>
        <taxon>Neoptera</taxon>
        <taxon>Endopterygota</taxon>
        <taxon>Diptera</taxon>
        <taxon>Brachycera</taxon>
        <taxon>Muscomorpha</taxon>
        <taxon>Syrphoidea</taxon>
        <taxon>Syrphidae</taxon>
        <taxon>Syrphinae</taxon>
        <taxon>Syrphini</taxon>
        <taxon>Episyrphus</taxon>
    </lineage>
</organism>
<comment type="subcellular location">
    <subcellularLocation>
        <location evidence="1">Secreted</location>
    </subcellularLocation>
</comment>
<name>A0A6H0D3D9_EPIBA</name>
<feature type="signal peptide" evidence="6">
    <location>
        <begin position="1"/>
        <end position="17"/>
    </location>
</feature>
<dbReference type="PANTHER" id="PTHR11857">
    <property type="entry name" value="ODORANT BINDING PROTEIN-RELATED"/>
    <property type="match status" value="1"/>
</dbReference>
<dbReference type="SUPFAM" id="SSF47565">
    <property type="entry name" value="Insect pheromone/odorant-binding proteins"/>
    <property type="match status" value="1"/>
</dbReference>
<dbReference type="InterPro" id="IPR036728">
    <property type="entry name" value="PBP_GOBP_sf"/>
</dbReference>
<evidence type="ECO:0000313" key="7">
    <source>
        <dbReference type="EMBL" id="QIS77219.1"/>
    </source>
</evidence>
<evidence type="ECO:0000256" key="3">
    <source>
        <dbReference type="ARBA" id="ARBA00022525"/>
    </source>
</evidence>
<comment type="similarity">
    <text evidence="2">Belongs to the PBP/GOBP family.</text>
</comment>
<dbReference type="EMBL" id="MT247240">
    <property type="protein sequence ID" value="QIS77219.1"/>
    <property type="molecule type" value="mRNA"/>
</dbReference>
<evidence type="ECO:0000256" key="2">
    <source>
        <dbReference type="ARBA" id="ARBA00008098"/>
    </source>
</evidence>
<keyword evidence="4 6" id="KW-0732">Signal</keyword>
<evidence type="ECO:0000256" key="6">
    <source>
        <dbReference type="SAM" id="SignalP"/>
    </source>
</evidence>
<evidence type="ECO:0000256" key="5">
    <source>
        <dbReference type="ARBA" id="ARBA00023157"/>
    </source>
</evidence>
<keyword evidence="5" id="KW-1015">Disulfide bond</keyword>
<evidence type="ECO:0000256" key="4">
    <source>
        <dbReference type="ARBA" id="ARBA00022729"/>
    </source>
</evidence>
<proteinExistence type="evidence at transcript level"/>
<dbReference type="Pfam" id="PF01395">
    <property type="entry name" value="PBP_GOBP"/>
    <property type="match status" value="1"/>
</dbReference>
<dbReference type="AlphaFoldDB" id="A0A6H0D3D9"/>
<sequence>MRFTIAIILIFATLASTSPRNRINNSDVNKYLQECGAELKIPTSEMNKYKAPEDVPDDRIGQCFTKCMFEKFGIFDKENGYKLEPIFKLMSENNHPLVGDIEFIAVIEKCVKESNLIQNACERAYHGSKCLYSDNFKKKNVA</sequence>
<dbReference type="GO" id="GO:0005549">
    <property type="term" value="F:odorant binding"/>
    <property type="evidence" value="ECO:0007669"/>
    <property type="project" value="InterPro"/>
</dbReference>
<protein>
    <submittedName>
        <fullName evidence="7">OBP26</fullName>
    </submittedName>
</protein>
<accession>A0A6H0D3D9</accession>
<reference evidence="7" key="1">
    <citation type="submission" date="2020-03" db="EMBL/GenBank/DDBJ databases">
        <authorList>
            <person name="Jia H.R."/>
        </authorList>
    </citation>
    <scope>NUCLEOTIDE SEQUENCE</scope>
</reference>
<dbReference type="Gene3D" id="1.10.238.20">
    <property type="entry name" value="Pheromone/general odorant binding protein domain"/>
    <property type="match status" value="1"/>
</dbReference>